<evidence type="ECO:0000313" key="1">
    <source>
        <dbReference type="Proteomes" id="UP000492821"/>
    </source>
</evidence>
<dbReference type="Proteomes" id="UP000492821">
    <property type="component" value="Unassembled WGS sequence"/>
</dbReference>
<proteinExistence type="predicted"/>
<dbReference type="AlphaFoldDB" id="A0A7E4VWA5"/>
<evidence type="ECO:0000313" key="2">
    <source>
        <dbReference type="WBParaSite" id="Pan_g353.t1"/>
    </source>
</evidence>
<organism evidence="1 2">
    <name type="scientific">Panagrellus redivivus</name>
    <name type="common">Microworm</name>
    <dbReference type="NCBI Taxonomy" id="6233"/>
    <lineage>
        <taxon>Eukaryota</taxon>
        <taxon>Metazoa</taxon>
        <taxon>Ecdysozoa</taxon>
        <taxon>Nematoda</taxon>
        <taxon>Chromadorea</taxon>
        <taxon>Rhabditida</taxon>
        <taxon>Tylenchina</taxon>
        <taxon>Panagrolaimomorpha</taxon>
        <taxon>Panagrolaimoidea</taxon>
        <taxon>Panagrolaimidae</taxon>
        <taxon>Panagrellus</taxon>
    </lineage>
</organism>
<dbReference type="WBParaSite" id="Pan_g353.t1">
    <property type="protein sequence ID" value="Pan_g353.t1"/>
    <property type="gene ID" value="Pan_g353"/>
</dbReference>
<accession>A0A7E4VWA5</accession>
<reference evidence="2" key="2">
    <citation type="submission" date="2020-10" db="UniProtKB">
        <authorList>
            <consortium name="WormBaseParasite"/>
        </authorList>
    </citation>
    <scope>IDENTIFICATION</scope>
</reference>
<name>A0A7E4VWA5_PANRE</name>
<protein>
    <submittedName>
        <fullName evidence="2">F-box domain-containing protein</fullName>
    </submittedName>
</protein>
<sequence>MPLIEYENNNLPYSNLPYAFKRRLIQLASLGDAKNISIACSDLKTLHKNRRKCYTNVYITDNNYVCNAAVRKAKTEHRFRLLRYLPRFCWLRYLSDGPVTINPTWQTVLPVGKIIDENKPLYINDTLILYFLSVDSYARLMPLVAGSYTRLVLYGQFTWAQVESLIHANVKQVRIMGNVEVEPEEYDNVIKFVLRFPRGADYK</sequence>
<reference evidence="1" key="1">
    <citation type="journal article" date="2013" name="Genetics">
        <title>The draft genome and transcriptome of Panagrellus redivivus are shaped by the harsh demands of a free-living lifestyle.</title>
        <authorList>
            <person name="Srinivasan J."/>
            <person name="Dillman A.R."/>
            <person name="Macchietto M.G."/>
            <person name="Heikkinen L."/>
            <person name="Lakso M."/>
            <person name="Fracchia K.M."/>
            <person name="Antoshechkin I."/>
            <person name="Mortazavi A."/>
            <person name="Wong G."/>
            <person name="Sternberg P.W."/>
        </authorList>
    </citation>
    <scope>NUCLEOTIDE SEQUENCE [LARGE SCALE GENOMIC DNA]</scope>
    <source>
        <strain evidence="1">MT8872</strain>
    </source>
</reference>
<keyword evidence="1" id="KW-1185">Reference proteome</keyword>